<keyword evidence="1" id="KW-0732">Signal</keyword>
<evidence type="ECO:0000313" key="2">
    <source>
        <dbReference type="EMBL" id="TKW04946.1"/>
    </source>
</evidence>
<gene>
    <name evidence="2" type="ORF">SEVIR_7G143666v2</name>
</gene>
<accession>A0A4V6D7F9</accession>
<dbReference type="AlphaFoldDB" id="A0A4V6D7F9"/>
<protein>
    <recommendedName>
        <fullName evidence="4">FBD domain-containing protein</fullName>
    </recommendedName>
</protein>
<evidence type="ECO:0000313" key="3">
    <source>
        <dbReference type="Proteomes" id="UP000298652"/>
    </source>
</evidence>
<feature type="signal peptide" evidence="1">
    <location>
        <begin position="1"/>
        <end position="19"/>
    </location>
</feature>
<proteinExistence type="predicted"/>
<name>A0A4V6D7F9_SETVI</name>
<feature type="chain" id="PRO_5020333022" description="FBD domain-containing protein" evidence="1">
    <location>
        <begin position="20"/>
        <end position="45"/>
    </location>
</feature>
<reference evidence="2" key="1">
    <citation type="submission" date="2019-03" db="EMBL/GenBank/DDBJ databases">
        <title>WGS assembly of Setaria viridis.</title>
        <authorList>
            <person name="Huang P."/>
            <person name="Jenkins J."/>
            <person name="Grimwood J."/>
            <person name="Barry K."/>
            <person name="Healey A."/>
            <person name="Mamidi S."/>
            <person name="Sreedasyam A."/>
            <person name="Shu S."/>
            <person name="Feldman M."/>
            <person name="Wu J."/>
            <person name="Yu Y."/>
            <person name="Chen C."/>
            <person name="Johnson J."/>
            <person name="Rokhsar D."/>
            <person name="Baxter I."/>
            <person name="Schmutz J."/>
            <person name="Brutnell T."/>
            <person name="Kellogg E."/>
        </authorList>
    </citation>
    <scope>NUCLEOTIDE SEQUENCE [LARGE SCALE GENOMIC DNA]</scope>
</reference>
<evidence type="ECO:0008006" key="4">
    <source>
        <dbReference type="Google" id="ProtNLM"/>
    </source>
</evidence>
<sequence length="45" mass="5087">MTCCWAWFVFKLLLCESFAELVKYLVLRPEGGSATKSFPSLSITL</sequence>
<evidence type="ECO:0000256" key="1">
    <source>
        <dbReference type="SAM" id="SignalP"/>
    </source>
</evidence>
<dbReference type="EMBL" id="CM016558">
    <property type="protein sequence ID" value="TKW04946.1"/>
    <property type="molecule type" value="Genomic_DNA"/>
</dbReference>
<organism evidence="2 3">
    <name type="scientific">Setaria viridis</name>
    <name type="common">Green bristlegrass</name>
    <name type="synonym">Setaria italica subsp. viridis</name>
    <dbReference type="NCBI Taxonomy" id="4556"/>
    <lineage>
        <taxon>Eukaryota</taxon>
        <taxon>Viridiplantae</taxon>
        <taxon>Streptophyta</taxon>
        <taxon>Embryophyta</taxon>
        <taxon>Tracheophyta</taxon>
        <taxon>Spermatophyta</taxon>
        <taxon>Magnoliopsida</taxon>
        <taxon>Liliopsida</taxon>
        <taxon>Poales</taxon>
        <taxon>Poaceae</taxon>
        <taxon>PACMAD clade</taxon>
        <taxon>Panicoideae</taxon>
        <taxon>Panicodae</taxon>
        <taxon>Paniceae</taxon>
        <taxon>Cenchrinae</taxon>
        <taxon>Setaria</taxon>
    </lineage>
</organism>
<dbReference type="Gramene" id="TKW04946">
    <property type="protein sequence ID" value="TKW04946"/>
    <property type="gene ID" value="SEVIR_7G143666v2"/>
</dbReference>
<dbReference type="Proteomes" id="UP000298652">
    <property type="component" value="Chromosome 7"/>
</dbReference>
<keyword evidence="3" id="KW-1185">Reference proteome</keyword>